<keyword evidence="3" id="KW-1185">Reference proteome</keyword>
<reference evidence="2 3" key="1">
    <citation type="submission" date="2016-07" db="EMBL/GenBank/DDBJ databases">
        <title>Pervasive Adenine N6-methylation of Active Genes in Fungi.</title>
        <authorList>
            <consortium name="DOE Joint Genome Institute"/>
            <person name="Mondo S.J."/>
            <person name="Dannebaum R.O."/>
            <person name="Kuo R.C."/>
            <person name="Labutti K."/>
            <person name="Haridas S."/>
            <person name="Kuo A."/>
            <person name="Salamov A."/>
            <person name="Ahrendt S.R."/>
            <person name="Lipzen A."/>
            <person name="Sullivan W."/>
            <person name="Andreopoulos W.B."/>
            <person name="Clum A."/>
            <person name="Lindquist E."/>
            <person name="Daum C."/>
            <person name="Ramamoorthy G.K."/>
            <person name="Gryganskyi A."/>
            <person name="Culley D."/>
            <person name="Magnuson J.K."/>
            <person name="James T.Y."/>
            <person name="O'Malley M.A."/>
            <person name="Stajich J.E."/>
            <person name="Spatafora J.W."/>
            <person name="Visel A."/>
            <person name="Grigoriev I.V."/>
        </authorList>
    </citation>
    <scope>NUCLEOTIDE SEQUENCE [LARGE SCALE GENOMIC DNA]</scope>
    <source>
        <strain evidence="2 3">ATCC 12442</strain>
    </source>
</reference>
<comment type="caution">
    <text evidence="2">The sequence shown here is derived from an EMBL/GenBank/DDBJ whole genome shotgun (WGS) entry which is preliminary data.</text>
</comment>
<accession>A0A1Y1VU98</accession>
<protein>
    <submittedName>
        <fullName evidence="2">Uncharacterized protein</fullName>
    </submittedName>
</protein>
<organism evidence="2 3">
    <name type="scientific">Linderina pennispora</name>
    <dbReference type="NCBI Taxonomy" id="61395"/>
    <lineage>
        <taxon>Eukaryota</taxon>
        <taxon>Fungi</taxon>
        <taxon>Fungi incertae sedis</taxon>
        <taxon>Zoopagomycota</taxon>
        <taxon>Kickxellomycotina</taxon>
        <taxon>Kickxellomycetes</taxon>
        <taxon>Kickxellales</taxon>
        <taxon>Kickxellaceae</taxon>
        <taxon>Linderina</taxon>
    </lineage>
</organism>
<feature type="compositionally biased region" description="Basic and acidic residues" evidence="1">
    <location>
        <begin position="49"/>
        <end position="64"/>
    </location>
</feature>
<dbReference type="EMBL" id="MCFD01000068">
    <property type="protein sequence ID" value="ORX64753.1"/>
    <property type="molecule type" value="Genomic_DNA"/>
</dbReference>
<dbReference type="AlphaFoldDB" id="A0A1Y1VU98"/>
<feature type="region of interest" description="Disordered" evidence="1">
    <location>
        <begin position="46"/>
        <end position="68"/>
    </location>
</feature>
<dbReference type="GeneID" id="63800285"/>
<name>A0A1Y1VU98_9FUNG</name>
<dbReference type="RefSeq" id="XP_040739353.1">
    <property type="nucleotide sequence ID" value="XM_040883637.1"/>
</dbReference>
<dbReference type="Proteomes" id="UP000193922">
    <property type="component" value="Unassembled WGS sequence"/>
</dbReference>
<proteinExistence type="predicted"/>
<gene>
    <name evidence="2" type="ORF">DL89DRAFT_159798</name>
</gene>
<evidence type="ECO:0000256" key="1">
    <source>
        <dbReference type="SAM" id="MobiDB-lite"/>
    </source>
</evidence>
<evidence type="ECO:0000313" key="3">
    <source>
        <dbReference type="Proteomes" id="UP000193922"/>
    </source>
</evidence>
<evidence type="ECO:0000313" key="2">
    <source>
        <dbReference type="EMBL" id="ORX64753.1"/>
    </source>
</evidence>
<sequence>MVLPECKSLAIPLWVKRPAIALFSLQINRSTLFGRSCAVVHRVSRRTKREMDKKTQEHKLDSQTHHPTSTIQVSREAANSFPCHGVLLRKRSSKAIYRSSAVFREKGTGRGCKQAGSYLRSWSCVRGSQYYPLSNPNRCPAMPRHENTRSTAALQYAEKLKLHCAGKFLAYLNVDTASVV</sequence>